<reference evidence="2 3" key="1">
    <citation type="submission" date="2020-02" db="EMBL/GenBank/DDBJ databases">
        <title>Paenibacillus sp. nov., isolated from rhizosphere soil of tomato.</title>
        <authorList>
            <person name="Weon H.-Y."/>
            <person name="Lee S.A."/>
        </authorList>
    </citation>
    <scope>NUCLEOTIDE SEQUENCE [LARGE SCALE GENOMIC DNA]</scope>
    <source>
        <strain evidence="2 3">14171R-81</strain>
        <plasmid evidence="2 3">unnamed2</plasmid>
    </source>
</reference>
<keyword evidence="2" id="KW-0614">Plasmid</keyword>
<evidence type="ECO:0000256" key="1">
    <source>
        <dbReference type="SAM" id="Phobius"/>
    </source>
</evidence>
<keyword evidence="1" id="KW-0812">Transmembrane</keyword>
<proteinExistence type="predicted"/>
<evidence type="ECO:0000313" key="2">
    <source>
        <dbReference type="EMBL" id="QHW35840.1"/>
    </source>
</evidence>
<dbReference type="Proteomes" id="UP000479114">
    <property type="component" value="Plasmid unnamed2"/>
</dbReference>
<evidence type="ECO:0000313" key="3">
    <source>
        <dbReference type="Proteomes" id="UP000479114"/>
    </source>
</evidence>
<name>A0A6C0PB78_9BACL</name>
<feature type="transmembrane region" description="Helical" evidence="1">
    <location>
        <begin position="114"/>
        <end position="139"/>
    </location>
</feature>
<sequence length="142" mass="16747">MELVAEYIEIRKGVFKDYVRYEDRRAIDVMIHAHAESIIKTCRERVEKKWEKRRHNGDYEEFCSEVRYMANNDVHLIRLKKEYAGEDGSQLQHYVSRLPIRPMGRVMYEGNDAVILRVFLKGVLPLVLGVAVGSLLIYLMRM</sequence>
<organism evidence="2 3">
    <name type="scientific">Paenibacillus rhizovicinus</name>
    <dbReference type="NCBI Taxonomy" id="2704463"/>
    <lineage>
        <taxon>Bacteria</taxon>
        <taxon>Bacillati</taxon>
        <taxon>Bacillota</taxon>
        <taxon>Bacilli</taxon>
        <taxon>Bacillales</taxon>
        <taxon>Paenibacillaceae</taxon>
        <taxon>Paenibacillus</taxon>
    </lineage>
</organism>
<dbReference type="AlphaFoldDB" id="A0A6C0PB78"/>
<dbReference type="KEGG" id="prz:GZH47_33655"/>
<geneLocation type="plasmid" evidence="2 3">
    <name>unnamed2</name>
</geneLocation>
<protein>
    <submittedName>
        <fullName evidence="2">Uncharacterized protein</fullName>
    </submittedName>
</protein>
<keyword evidence="1" id="KW-0472">Membrane</keyword>
<dbReference type="EMBL" id="CP048288">
    <property type="protein sequence ID" value="QHW35840.1"/>
    <property type="molecule type" value="Genomic_DNA"/>
</dbReference>
<gene>
    <name evidence="2" type="ORF">GZH47_33655</name>
</gene>
<keyword evidence="1" id="KW-1133">Transmembrane helix</keyword>
<keyword evidence="3" id="KW-1185">Reference proteome</keyword>
<accession>A0A6C0PB78</accession>
<dbReference type="RefSeq" id="WP_162645974.1">
    <property type="nucleotide sequence ID" value="NZ_CP048288.1"/>
</dbReference>